<evidence type="ECO:0000313" key="5">
    <source>
        <dbReference type="Proteomes" id="UP000318141"/>
    </source>
</evidence>
<dbReference type="InterPro" id="IPR006684">
    <property type="entry name" value="YbgC/YbaW"/>
</dbReference>
<keyword evidence="2 4" id="KW-0378">Hydrolase</keyword>
<proteinExistence type="inferred from homology"/>
<name>A0A562BEI2_9BURK</name>
<dbReference type="InterPro" id="IPR050563">
    <property type="entry name" value="4-hydroxybenzoyl-CoA_TE"/>
</dbReference>
<dbReference type="Proteomes" id="UP000318141">
    <property type="component" value="Unassembled WGS sequence"/>
</dbReference>
<dbReference type="InterPro" id="IPR006683">
    <property type="entry name" value="Thioestr_dom"/>
</dbReference>
<gene>
    <name evidence="4" type="ORF">L602_003100000050</name>
</gene>
<comment type="caution">
    <text evidence="4">The sequence shown here is derived from an EMBL/GenBank/DDBJ whole genome shotgun (WGS) entry which is preliminary data.</text>
</comment>
<dbReference type="InterPro" id="IPR029069">
    <property type="entry name" value="HotDog_dom_sf"/>
</dbReference>
<dbReference type="OrthoDB" id="9796171at2"/>
<dbReference type="GO" id="GO:0047617">
    <property type="term" value="F:fatty acyl-CoA hydrolase activity"/>
    <property type="evidence" value="ECO:0007669"/>
    <property type="project" value="TreeGrafter"/>
</dbReference>
<dbReference type="Gene3D" id="3.10.129.10">
    <property type="entry name" value="Hotdog Thioesterase"/>
    <property type="match status" value="1"/>
</dbReference>
<dbReference type="PANTHER" id="PTHR31793:SF27">
    <property type="entry name" value="NOVEL THIOESTERASE SUPERFAMILY DOMAIN AND SAPOSIN A-TYPE DOMAIN CONTAINING PROTEIN (0610012H03RIK)"/>
    <property type="match status" value="1"/>
</dbReference>
<evidence type="ECO:0000256" key="2">
    <source>
        <dbReference type="ARBA" id="ARBA00022801"/>
    </source>
</evidence>
<keyword evidence="5" id="KW-1185">Reference proteome</keyword>
<organism evidence="4 5">
    <name type="scientific">Cupriavidus gilardii J11</name>
    <dbReference type="NCBI Taxonomy" id="936133"/>
    <lineage>
        <taxon>Bacteria</taxon>
        <taxon>Pseudomonadati</taxon>
        <taxon>Pseudomonadota</taxon>
        <taxon>Betaproteobacteria</taxon>
        <taxon>Burkholderiales</taxon>
        <taxon>Burkholderiaceae</taxon>
        <taxon>Cupriavidus</taxon>
    </lineage>
</organism>
<comment type="similarity">
    <text evidence="1">Belongs to the 4-hydroxybenzoyl-CoA thioesterase family.</text>
</comment>
<evidence type="ECO:0000259" key="3">
    <source>
        <dbReference type="Pfam" id="PF03061"/>
    </source>
</evidence>
<dbReference type="AlphaFoldDB" id="A0A562BEI2"/>
<sequence length="145" mass="16694">MPKQDFRHSMPLRVRWAEVDPQSIVFNAHYLTYCDICVTEYWRAVGIRYPDDVLHAHGVDIYVVKSTLEYHASARFDDMLDIRGRVARIGRSSMLFRVEMYRGDEHLVTGEIVYVCADPATQRSAPVPDAVRGRIAAYEHVPPRS</sequence>
<dbReference type="CDD" id="cd00586">
    <property type="entry name" value="4HBT"/>
    <property type="match status" value="1"/>
</dbReference>
<dbReference type="PIRSF" id="PIRSF003230">
    <property type="entry name" value="YbgC"/>
    <property type="match status" value="1"/>
</dbReference>
<dbReference type="SUPFAM" id="SSF54637">
    <property type="entry name" value="Thioesterase/thiol ester dehydrase-isomerase"/>
    <property type="match status" value="1"/>
</dbReference>
<dbReference type="PANTHER" id="PTHR31793">
    <property type="entry name" value="4-HYDROXYBENZOYL-COA THIOESTERASE FAMILY MEMBER"/>
    <property type="match status" value="1"/>
</dbReference>
<dbReference type="NCBIfam" id="TIGR00051">
    <property type="entry name" value="YbgC/FadM family acyl-CoA thioesterase"/>
    <property type="match status" value="1"/>
</dbReference>
<evidence type="ECO:0000313" key="4">
    <source>
        <dbReference type="EMBL" id="TWG83320.1"/>
    </source>
</evidence>
<reference evidence="4 5" key="1">
    <citation type="submission" date="2019-07" db="EMBL/GenBank/DDBJ databases">
        <title>Genome sequencing of lignin-degrading bacterial isolates.</title>
        <authorList>
            <person name="Gladden J."/>
        </authorList>
    </citation>
    <scope>NUCLEOTIDE SEQUENCE [LARGE SCALE GENOMIC DNA]</scope>
    <source>
        <strain evidence="4 5">J11</strain>
    </source>
</reference>
<feature type="domain" description="Thioesterase" evidence="3">
    <location>
        <begin position="24"/>
        <end position="108"/>
    </location>
</feature>
<protein>
    <submittedName>
        <fullName evidence="4">Acyl-CoA thioester hydrolase</fullName>
    </submittedName>
</protein>
<accession>A0A562BEI2</accession>
<dbReference type="Pfam" id="PF03061">
    <property type="entry name" value="4HBT"/>
    <property type="match status" value="1"/>
</dbReference>
<evidence type="ECO:0000256" key="1">
    <source>
        <dbReference type="ARBA" id="ARBA00005953"/>
    </source>
</evidence>
<dbReference type="EMBL" id="VLJN01000025">
    <property type="protein sequence ID" value="TWG83320.1"/>
    <property type="molecule type" value="Genomic_DNA"/>
</dbReference>